<evidence type="ECO:0000259" key="5">
    <source>
        <dbReference type="PROSITE" id="PS51078"/>
    </source>
</evidence>
<proteinExistence type="predicted"/>
<dbReference type="SUPFAM" id="SSF55781">
    <property type="entry name" value="GAF domain-like"/>
    <property type="match status" value="1"/>
</dbReference>
<gene>
    <name evidence="6" type="ORF">C0Z16_35620</name>
</gene>
<dbReference type="EMBL" id="PNXY01000062">
    <property type="protein sequence ID" value="PMS19005.1"/>
    <property type="molecule type" value="Genomic_DNA"/>
</dbReference>
<reference evidence="6 7" key="1">
    <citation type="submission" date="2018-01" db="EMBL/GenBank/DDBJ databases">
        <title>Whole genome analyses suggest that Burkholderia sensu lato contains two further novel genera in the rhizoxinica-symbiotica group Mycetohabitans gen. nov., and Trinickia gen. nov.: implications for the evolution of diazotrophy and nodulation in the Burkholderiaceae.</title>
        <authorList>
            <person name="Estrada-de los Santos P."/>
            <person name="Palmer M."/>
            <person name="Chavez-Ramirez B."/>
            <person name="Beukes C."/>
            <person name="Steenkamp E.T."/>
            <person name="Hirsch A.M."/>
            <person name="Manyaka P."/>
            <person name="Maluk M."/>
            <person name="Lafos M."/>
            <person name="Crook M."/>
            <person name="Gross E."/>
            <person name="Simon M.F."/>
            <person name="Bueno dos Reis Junior F."/>
            <person name="Poole P.S."/>
            <person name="Venter S.N."/>
            <person name="James E.K."/>
        </authorList>
    </citation>
    <scope>NUCLEOTIDE SEQUENCE [LARGE SCALE GENOMIC DNA]</scope>
    <source>
        <strain evidence="6 7">WSM 3937</strain>
    </source>
</reference>
<dbReference type="PANTHER" id="PTHR30136">
    <property type="entry name" value="HELIX-TURN-HELIX TRANSCRIPTIONAL REGULATOR, ICLR FAMILY"/>
    <property type="match status" value="1"/>
</dbReference>
<dbReference type="Gene3D" id="1.10.10.10">
    <property type="entry name" value="Winged helix-like DNA-binding domain superfamily/Winged helix DNA-binding domain"/>
    <property type="match status" value="1"/>
</dbReference>
<dbReference type="Gene3D" id="3.30.450.40">
    <property type="match status" value="1"/>
</dbReference>
<dbReference type="RefSeq" id="WP_102636661.1">
    <property type="nucleotide sequence ID" value="NZ_CADIJZ010000056.1"/>
</dbReference>
<dbReference type="InterPro" id="IPR014757">
    <property type="entry name" value="Tscrpt_reg_IclR_C"/>
</dbReference>
<comment type="caution">
    <text evidence="6">The sequence shown here is derived from an EMBL/GenBank/DDBJ whole genome shotgun (WGS) entry which is preliminary data.</text>
</comment>
<keyword evidence="3" id="KW-0804">Transcription</keyword>
<dbReference type="SMART" id="SM00346">
    <property type="entry name" value="HTH_ICLR"/>
    <property type="match status" value="1"/>
</dbReference>
<sequence>MRVVKGAVDRSLQAIELLAREARWMRMSDIAAELELEKGPAHRVLAQLCEQGWAEQDEQTSQYRLTLKLSLLGQRYLHGLGLPGLVQPILDGVAAQCRELVRLTVVNEGALAWLASSQGAAPGLMYSPSMDKPIVLHATANGKVWLSTMSNDEAIECALRGGLGKASASGACAPKAITSVEQLIPELERTRQRGYGLVVEEAEPGVVALAVPVRTLTDGAVVGTMSIAGPVMRVQPERYDAFYALLQEASAKLGAVWPRQSVAAHASEAA</sequence>
<evidence type="ECO:0000313" key="6">
    <source>
        <dbReference type="EMBL" id="PMS19005.1"/>
    </source>
</evidence>
<dbReference type="Pfam" id="PF09339">
    <property type="entry name" value="HTH_IclR"/>
    <property type="match status" value="1"/>
</dbReference>
<evidence type="ECO:0000256" key="1">
    <source>
        <dbReference type="ARBA" id="ARBA00023015"/>
    </source>
</evidence>
<dbReference type="Pfam" id="PF01614">
    <property type="entry name" value="IclR_C"/>
    <property type="match status" value="1"/>
</dbReference>
<keyword evidence="2" id="KW-0238">DNA-binding</keyword>
<dbReference type="Proteomes" id="UP000235659">
    <property type="component" value="Unassembled WGS sequence"/>
</dbReference>
<dbReference type="InterPro" id="IPR005471">
    <property type="entry name" value="Tscrpt_reg_IclR_N"/>
</dbReference>
<evidence type="ECO:0000256" key="3">
    <source>
        <dbReference type="ARBA" id="ARBA00023163"/>
    </source>
</evidence>
<evidence type="ECO:0000259" key="4">
    <source>
        <dbReference type="PROSITE" id="PS51077"/>
    </source>
</evidence>
<feature type="domain" description="HTH iclR-type" evidence="4">
    <location>
        <begin position="5"/>
        <end position="67"/>
    </location>
</feature>
<keyword evidence="1" id="KW-0805">Transcription regulation</keyword>
<keyword evidence="7" id="KW-1185">Reference proteome</keyword>
<dbReference type="PROSITE" id="PS51077">
    <property type="entry name" value="HTH_ICLR"/>
    <property type="match status" value="1"/>
</dbReference>
<feature type="domain" description="IclR-ED" evidence="5">
    <location>
        <begin position="68"/>
        <end position="259"/>
    </location>
</feature>
<evidence type="ECO:0000256" key="2">
    <source>
        <dbReference type="ARBA" id="ARBA00023125"/>
    </source>
</evidence>
<accession>A0ABX4UU17</accession>
<dbReference type="SUPFAM" id="SSF46785">
    <property type="entry name" value="Winged helix' DNA-binding domain"/>
    <property type="match status" value="1"/>
</dbReference>
<dbReference type="PROSITE" id="PS51078">
    <property type="entry name" value="ICLR_ED"/>
    <property type="match status" value="1"/>
</dbReference>
<dbReference type="InterPro" id="IPR036390">
    <property type="entry name" value="WH_DNA-bd_sf"/>
</dbReference>
<protein>
    <submittedName>
        <fullName evidence="6">IclR family transcriptional regulator</fullName>
    </submittedName>
</protein>
<organism evidence="6 7">
    <name type="scientific">Paraburkholderia rhynchosiae</name>
    <dbReference type="NCBI Taxonomy" id="487049"/>
    <lineage>
        <taxon>Bacteria</taxon>
        <taxon>Pseudomonadati</taxon>
        <taxon>Pseudomonadota</taxon>
        <taxon>Betaproteobacteria</taxon>
        <taxon>Burkholderiales</taxon>
        <taxon>Burkholderiaceae</taxon>
        <taxon>Paraburkholderia</taxon>
    </lineage>
</organism>
<dbReference type="InterPro" id="IPR029016">
    <property type="entry name" value="GAF-like_dom_sf"/>
</dbReference>
<dbReference type="InterPro" id="IPR036388">
    <property type="entry name" value="WH-like_DNA-bd_sf"/>
</dbReference>
<dbReference type="PANTHER" id="PTHR30136:SF35">
    <property type="entry name" value="HTH-TYPE TRANSCRIPTIONAL REGULATOR RV1719"/>
    <property type="match status" value="1"/>
</dbReference>
<name>A0ABX4UU17_9BURK</name>
<evidence type="ECO:0000313" key="7">
    <source>
        <dbReference type="Proteomes" id="UP000235659"/>
    </source>
</evidence>
<dbReference type="InterPro" id="IPR050707">
    <property type="entry name" value="HTH_MetabolicPath_Reg"/>
</dbReference>